<keyword evidence="1" id="KW-0472">Membrane</keyword>
<comment type="caution">
    <text evidence="2">The sequence shown here is derived from an EMBL/GenBank/DDBJ whole genome shotgun (WGS) entry which is preliminary data.</text>
</comment>
<evidence type="ECO:0000256" key="1">
    <source>
        <dbReference type="SAM" id="Phobius"/>
    </source>
</evidence>
<proteinExistence type="predicted"/>
<dbReference type="EMBL" id="BGPR01016572">
    <property type="protein sequence ID" value="GBN73500.1"/>
    <property type="molecule type" value="Genomic_DNA"/>
</dbReference>
<keyword evidence="1" id="KW-0812">Transmembrane</keyword>
<gene>
    <name evidence="2" type="ORF">AVEN_150431_1</name>
</gene>
<accession>A0A4Y2RDL9</accession>
<feature type="transmembrane region" description="Helical" evidence="1">
    <location>
        <begin position="50"/>
        <end position="79"/>
    </location>
</feature>
<name>A0A4Y2RDL9_ARAVE</name>
<evidence type="ECO:0000313" key="2">
    <source>
        <dbReference type="EMBL" id="GBN73500.1"/>
    </source>
</evidence>
<sequence>MALGPDLSFSLGHCLPPFFHLVLGNPAQSFREELGQVTSDVSLDLTSVSLYIAFTSSSSILSLAATLLRVFLAVGLYLLRRVNGQ</sequence>
<dbReference type="Proteomes" id="UP000499080">
    <property type="component" value="Unassembled WGS sequence"/>
</dbReference>
<keyword evidence="1" id="KW-1133">Transmembrane helix</keyword>
<organism evidence="2 3">
    <name type="scientific">Araneus ventricosus</name>
    <name type="common">Orbweaver spider</name>
    <name type="synonym">Epeira ventricosa</name>
    <dbReference type="NCBI Taxonomy" id="182803"/>
    <lineage>
        <taxon>Eukaryota</taxon>
        <taxon>Metazoa</taxon>
        <taxon>Ecdysozoa</taxon>
        <taxon>Arthropoda</taxon>
        <taxon>Chelicerata</taxon>
        <taxon>Arachnida</taxon>
        <taxon>Araneae</taxon>
        <taxon>Araneomorphae</taxon>
        <taxon>Entelegynae</taxon>
        <taxon>Araneoidea</taxon>
        <taxon>Araneidae</taxon>
        <taxon>Araneus</taxon>
    </lineage>
</organism>
<evidence type="ECO:0000313" key="3">
    <source>
        <dbReference type="Proteomes" id="UP000499080"/>
    </source>
</evidence>
<keyword evidence="3" id="KW-1185">Reference proteome</keyword>
<dbReference type="AlphaFoldDB" id="A0A4Y2RDL9"/>
<protein>
    <submittedName>
        <fullName evidence="2">Uncharacterized protein</fullName>
    </submittedName>
</protein>
<reference evidence="2 3" key="1">
    <citation type="journal article" date="2019" name="Sci. Rep.">
        <title>Orb-weaving spider Araneus ventricosus genome elucidates the spidroin gene catalogue.</title>
        <authorList>
            <person name="Kono N."/>
            <person name="Nakamura H."/>
            <person name="Ohtoshi R."/>
            <person name="Moran D.A.P."/>
            <person name="Shinohara A."/>
            <person name="Yoshida Y."/>
            <person name="Fujiwara M."/>
            <person name="Mori M."/>
            <person name="Tomita M."/>
            <person name="Arakawa K."/>
        </authorList>
    </citation>
    <scope>NUCLEOTIDE SEQUENCE [LARGE SCALE GENOMIC DNA]</scope>
</reference>